<dbReference type="EMBL" id="LAZR01003570">
    <property type="protein sequence ID" value="KKN16915.1"/>
    <property type="molecule type" value="Genomic_DNA"/>
</dbReference>
<gene>
    <name evidence="1" type="ORF">LCGC14_0971200</name>
</gene>
<sequence>MAKPGKVGPVSQRAVVAPRRQMAGGIKKRTNTKFDKLYENIRGRSSRLFGGR</sequence>
<comment type="caution">
    <text evidence="1">The sequence shown here is derived from an EMBL/GenBank/DDBJ whole genome shotgun (WGS) entry which is preliminary data.</text>
</comment>
<organism evidence="1">
    <name type="scientific">marine sediment metagenome</name>
    <dbReference type="NCBI Taxonomy" id="412755"/>
    <lineage>
        <taxon>unclassified sequences</taxon>
        <taxon>metagenomes</taxon>
        <taxon>ecological metagenomes</taxon>
    </lineage>
</organism>
<accession>A0A0F9NBQ5</accession>
<reference evidence="1" key="1">
    <citation type="journal article" date="2015" name="Nature">
        <title>Complex archaea that bridge the gap between prokaryotes and eukaryotes.</title>
        <authorList>
            <person name="Spang A."/>
            <person name="Saw J.H."/>
            <person name="Jorgensen S.L."/>
            <person name="Zaremba-Niedzwiedzka K."/>
            <person name="Martijn J."/>
            <person name="Lind A.E."/>
            <person name="van Eijk R."/>
            <person name="Schleper C."/>
            <person name="Guy L."/>
            <person name="Ettema T.J."/>
        </authorList>
    </citation>
    <scope>NUCLEOTIDE SEQUENCE</scope>
</reference>
<proteinExistence type="predicted"/>
<dbReference type="AlphaFoldDB" id="A0A0F9NBQ5"/>
<name>A0A0F9NBQ5_9ZZZZ</name>
<evidence type="ECO:0000313" key="1">
    <source>
        <dbReference type="EMBL" id="KKN16915.1"/>
    </source>
</evidence>
<protein>
    <submittedName>
        <fullName evidence="1">Uncharacterized protein</fullName>
    </submittedName>
</protein>